<reference evidence="3" key="1">
    <citation type="submission" date="2022-09" db="EMBL/GenBank/DDBJ databases">
        <title>Aureispira anguillicida sp. nov., isolated from Leptocephalus of Japanese eel Anguilla japonica.</title>
        <authorList>
            <person name="Yuasa K."/>
            <person name="Mekata T."/>
            <person name="Ikunari K."/>
        </authorList>
    </citation>
    <scope>NUCLEOTIDE SEQUENCE</scope>
    <source>
        <strain evidence="3">EL160426</strain>
    </source>
</reference>
<evidence type="ECO:0000313" key="3">
    <source>
        <dbReference type="EMBL" id="BDS11604.1"/>
    </source>
</evidence>
<feature type="domain" description="Fatty acid desaturase" evidence="2">
    <location>
        <begin position="64"/>
        <end position="279"/>
    </location>
</feature>
<dbReference type="CDD" id="cd01060">
    <property type="entry name" value="Membrane-FADS-like"/>
    <property type="match status" value="1"/>
</dbReference>
<evidence type="ECO:0000313" key="4">
    <source>
        <dbReference type="Proteomes" id="UP001060919"/>
    </source>
</evidence>
<keyword evidence="1" id="KW-0812">Transmembrane</keyword>
<dbReference type="GO" id="GO:0006629">
    <property type="term" value="P:lipid metabolic process"/>
    <property type="evidence" value="ECO:0007669"/>
    <property type="project" value="InterPro"/>
</dbReference>
<feature type="transmembrane region" description="Helical" evidence="1">
    <location>
        <begin position="195"/>
        <end position="219"/>
    </location>
</feature>
<keyword evidence="1" id="KW-1133">Transmembrane helix</keyword>
<dbReference type="PANTHER" id="PTHR36459:SF1">
    <property type="entry name" value="FATTY ACID DESATURASE DOMAIN-CONTAINING PROTEIN-RELATED"/>
    <property type="match status" value="1"/>
</dbReference>
<dbReference type="AlphaFoldDB" id="A0A916DR52"/>
<feature type="transmembrane region" description="Helical" evidence="1">
    <location>
        <begin position="154"/>
        <end position="174"/>
    </location>
</feature>
<evidence type="ECO:0000259" key="2">
    <source>
        <dbReference type="Pfam" id="PF00487"/>
    </source>
</evidence>
<keyword evidence="4" id="KW-1185">Reference proteome</keyword>
<dbReference type="EMBL" id="AP026867">
    <property type="protein sequence ID" value="BDS11604.1"/>
    <property type="molecule type" value="Genomic_DNA"/>
</dbReference>
<dbReference type="Proteomes" id="UP001060919">
    <property type="component" value="Chromosome"/>
</dbReference>
<dbReference type="Pfam" id="PF00487">
    <property type="entry name" value="FA_desaturase"/>
    <property type="match status" value="1"/>
</dbReference>
<protein>
    <submittedName>
        <fullName evidence="3">Fatty acid desaturase</fullName>
    </submittedName>
</protein>
<proteinExistence type="predicted"/>
<feature type="transmembrane region" description="Helical" evidence="1">
    <location>
        <begin position="64"/>
        <end position="85"/>
    </location>
</feature>
<evidence type="ECO:0000256" key="1">
    <source>
        <dbReference type="SAM" id="Phobius"/>
    </source>
</evidence>
<sequence>MREFPKITDPIFVKKELKGMDKFFATKIRDERDLPFIYLIIKITFILIPSAILLYSPLLQGNLWWGGAAFHLFLCIIVFLGPYTLMLHNTSHRPFFKKENEIWNKYIPWILGPFMGQSPELYFIHHMGMHHNEGNMPEDKSSTMPFQRDSFFNFLHYYLRFLFIGIIELTQYFFSKKKNALGIKAARAEFLYLSFLALLCVFVNWGATMAVFIIPLLIIRLAMMSGNWGQHAFVDPDEPDNDYTSSITCINSGYNQKCFNDGYHIGHHLVPNMHWTDMPVELQNNLQKYSDNKSLIFEGLDFQIVWILLMLKRYNTLANHLVNINGNTFASKEEAIQIMKHRTKRFSKEKLQFYTQ</sequence>
<dbReference type="KEGG" id="aup:AsAng_0023180"/>
<organism evidence="3 4">
    <name type="scientific">Aureispira anguillae</name>
    <dbReference type="NCBI Taxonomy" id="2864201"/>
    <lineage>
        <taxon>Bacteria</taxon>
        <taxon>Pseudomonadati</taxon>
        <taxon>Bacteroidota</taxon>
        <taxon>Saprospiria</taxon>
        <taxon>Saprospirales</taxon>
        <taxon>Saprospiraceae</taxon>
        <taxon>Aureispira</taxon>
    </lineage>
</organism>
<name>A0A916DR52_9BACT</name>
<accession>A0A916DR52</accession>
<dbReference type="RefSeq" id="WP_264792760.1">
    <property type="nucleotide sequence ID" value="NZ_AP026867.1"/>
</dbReference>
<keyword evidence="1" id="KW-0472">Membrane</keyword>
<feature type="transmembrane region" description="Helical" evidence="1">
    <location>
        <begin position="36"/>
        <end position="58"/>
    </location>
</feature>
<feature type="transmembrane region" description="Helical" evidence="1">
    <location>
        <begin position="106"/>
        <end position="124"/>
    </location>
</feature>
<dbReference type="InterPro" id="IPR005804">
    <property type="entry name" value="FA_desaturase_dom"/>
</dbReference>
<gene>
    <name evidence="3" type="ORF">AsAng_0023180</name>
</gene>
<dbReference type="PANTHER" id="PTHR36459">
    <property type="entry name" value="ORF"/>
    <property type="match status" value="1"/>
</dbReference>